<evidence type="ECO:0000313" key="2">
    <source>
        <dbReference type="EMBL" id="KIY61625.1"/>
    </source>
</evidence>
<dbReference type="Proteomes" id="UP000054007">
    <property type="component" value="Unassembled WGS sequence"/>
</dbReference>
<keyword evidence="3" id="KW-1185">Reference proteome</keyword>
<sequence>MAYPNMNTFSPDDFPLFTHAESDERSPSPGSDSMDIDSPSLVMENLARDLERYLCEDICPSSEDEDGYEASDRSSASEASLNDRESLAAIVLDNVRTRRSVTTNAENEWFPWPDKQTCVLDILRHIPRCAFSRKSNSAIHWAMKCLGIRNLPSDRQMDDIDRALQEVCGISTTMYRGKLGHVYYMNSLGGIISQEMSNPRVRRNLHFFPEDLGGAVSEAWHGRRWSEELDPSLATQMIVEPNSGHQYYVHEPTMLKDGQVFMPIRWFRRQNQFYCSGFLMSAETDGWIIEGAFPLDVAAHDLLFPMPDLVKIHSSHGLPDPRMINGIRQNDSVQPWTVATTDGFNVWRARAKGRRVVSFPIWLYCDDTSGNMSKRWNKHNSFLFTAAGLPRREVHKESNIHFLCTSNIAPPLEMLDGVVEQLEDGQNNGIWAWDAQYHEPILVLPFVLAMTGDNPMQSEFACHIGFTGRLFCRVCKVSGLGDEEEEPDYGDTAPGTGNDSDAASHTSDQSRPSSPGTTRPRKGKKNGETMGEMVNRITNFMTANHEHRTPAATKEELRSQFSTASTIGGISRWKQERTATGTKDTFQHYFIEKMLSLIRQKKVSPAQRQRNVDEYKKSLPDDFTLSPVWRIKDFNPHTDTPVEILHVVLLGYVKYLWRDAVARLKTAKDNRLHVLKTRLDSLDISGLGVDKLRGETLVTYAGSLQGGDFRKIAQVAPFVLYDLMPSENIEVWTALGHLAALLWQPEIPNITSHIEQLEAAIDHFLNCVCRLSPQWFNKPKFHVLLHLPTHVVRFGPAILFATEGFESFNAIIRAASVHSPRSAPSKDIASRMARASRVRHLIHGGYIRVTSPSEHEVWQTTRTQWSAAGVSPLSLLEIDDFGPKLWSLSTVSSVPSRCGAVVSELSKVKSIHETLSFYFLHENLGYTGRMCRTSAGAIASNGDICLSSGWIIYQTPYGRQVARVLEFVQLSNSPMQREDKVDWALVQLAQVGQLHSAYGMPTVVLSNTVNRVGLQDICCSVNVQHNCFEGQCVLGEGNAVREERQETIKRKPTVKHSHLNSYILNTTQMRDAKVLASFRIAPMPLVRSNVIHTAVKSIFDGIKQSRAEEGSLIDKPVGRKRQAASTPMAQSVDLRRQALRK</sequence>
<feature type="compositionally biased region" description="Polar residues" evidence="1">
    <location>
        <begin position="1"/>
        <end position="10"/>
    </location>
</feature>
<proteinExistence type="predicted"/>
<feature type="region of interest" description="Disordered" evidence="1">
    <location>
        <begin position="1"/>
        <end position="38"/>
    </location>
</feature>
<feature type="compositionally biased region" description="Polar residues" evidence="1">
    <location>
        <begin position="495"/>
        <end position="517"/>
    </location>
</feature>
<accession>A0A0D7AUE2</accession>
<evidence type="ECO:0000256" key="1">
    <source>
        <dbReference type="SAM" id="MobiDB-lite"/>
    </source>
</evidence>
<dbReference type="PANTHER" id="PTHR31912">
    <property type="entry name" value="IP13529P"/>
    <property type="match status" value="1"/>
</dbReference>
<feature type="region of interest" description="Disordered" evidence="1">
    <location>
        <begin position="482"/>
        <end position="529"/>
    </location>
</feature>
<dbReference type="AlphaFoldDB" id="A0A0D7AUE2"/>
<dbReference type="OrthoDB" id="2246127at2759"/>
<dbReference type="PANTHER" id="PTHR31912:SF34">
    <property type="entry name" value="NOTOCHORD-RELATED PROTEIN"/>
    <property type="match status" value="1"/>
</dbReference>
<evidence type="ECO:0000313" key="3">
    <source>
        <dbReference type="Proteomes" id="UP000054007"/>
    </source>
</evidence>
<protein>
    <submittedName>
        <fullName evidence="2">Uncharacterized protein</fullName>
    </submittedName>
</protein>
<feature type="region of interest" description="Disordered" evidence="1">
    <location>
        <begin position="1110"/>
        <end position="1141"/>
    </location>
</feature>
<dbReference type="EMBL" id="KN880904">
    <property type="protein sequence ID" value="KIY61625.1"/>
    <property type="molecule type" value="Genomic_DNA"/>
</dbReference>
<name>A0A0D7AUE2_9AGAR</name>
<reference evidence="2 3" key="1">
    <citation type="journal article" date="2015" name="Fungal Genet. Biol.">
        <title>Evolution of novel wood decay mechanisms in Agaricales revealed by the genome sequences of Fistulina hepatica and Cylindrobasidium torrendii.</title>
        <authorList>
            <person name="Floudas D."/>
            <person name="Held B.W."/>
            <person name="Riley R."/>
            <person name="Nagy L.G."/>
            <person name="Koehler G."/>
            <person name="Ransdell A.S."/>
            <person name="Younus H."/>
            <person name="Chow J."/>
            <person name="Chiniquy J."/>
            <person name="Lipzen A."/>
            <person name="Tritt A."/>
            <person name="Sun H."/>
            <person name="Haridas S."/>
            <person name="LaButti K."/>
            <person name="Ohm R.A."/>
            <person name="Kues U."/>
            <person name="Blanchette R.A."/>
            <person name="Grigoriev I.V."/>
            <person name="Minto R.E."/>
            <person name="Hibbett D.S."/>
        </authorList>
    </citation>
    <scope>NUCLEOTIDE SEQUENCE [LARGE SCALE GENOMIC DNA]</scope>
    <source>
        <strain evidence="2 3">FP15055 ss-10</strain>
    </source>
</reference>
<dbReference type="STRING" id="1314674.A0A0D7AUE2"/>
<gene>
    <name evidence="2" type="ORF">CYLTODRAFT_495162</name>
</gene>
<organism evidence="2 3">
    <name type="scientific">Cylindrobasidium torrendii FP15055 ss-10</name>
    <dbReference type="NCBI Taxonomy" id="1314674"/>
    <lineage>
        <taxon>Eukaryota</taxon>
        <taxon>Fungi</taxon>
        <taxon>Dikarya</taxon>
        <taxon>Basidiomycota</taxon>
        <taxon>Agaricomycotina</taxon>
        <taxon>Agaricomycetes</taxon>
        <taxon>Agaricomycetidae</taxon>
        <taxon>Agaricales</taxon>
        <taxon>Marasmiineae</taxon>
        <taxon>Physalacriaceae</taxon>
        <taxon>Cylindrobasidium</taxon>
    </lineage>
</organism>